<sequence length="240" mass="27569">MNKEEIESFLLGYSGYCGGDIGSPERPSIWCCGIEWGGDGINEKAVLDYFESRDWEQIGGFEPDDGYIKARYNISLCKLLCAIQGGQVEDYEQFAEQHQVLHKGAKTGYLKLNLYPLWFKDTDENRWTKELSDLLSFRDKNEYLNWCQRHRFPVINELAQKHQPRLVICFGLSYENEFHQAFSDDDDVGFDTELIDGLKVKWKRNKNGTIVAVLPFPNIPNGLLRNQSIQLIGGFLASLL</sequence>
<accession>A0ABW3I9I6</accession>
<proteinExistence type="predicted"/>
<organism evidence="1 2">
    <name type="scientific">Seminibacterium arietis</name>
    <dbReference type="NCBI Taxonomy" id="1173502"/>
    <lineage>
        <taxon>Bacteria</taxon>
        <taxon>Pseudomonadati</taxon>
        <taxon>Pseudomonadota</taxon>
        <taxon>Gammaproteobacteria</taxon>
        <taxon>Pasteurellales</taxon>
        <taxon>Pasteurellaceae</taxon>
        <taxon>Seminibacterium</taxon>
    </lineage>
</organism>
<protein>
    <recommendedName>
        <fullName evidence="3">Uracil DNA glycosylase superfamily protein</fullName>
    </recommendedName>
</protein>
<keyword evidence="2" id="KW-1185">Reference proteome</keyword>
<dbReference type="EMBL" id="JBHTJN010000012">
    <property type="protein sequence ID" value="MFD0966628.1"/>
    <property type="molecule type" value="Genomic_DNA"/>
</dbReference>
<gene>
    <name evidence="1" type="ORF">ACFQ02_07230</name>
</gene>
<evidence type="ECO:0000313" key="2">
    <source>
        <dbReference type="Proteomes" id="UP001596996"/>
    </source>
</evidence>
<evidence type="ECO:0008006" key="3">
    <source>
        <dbReference type="Google" id="ProtNLM"/>
    </source>
</evidence>
<evidence type="ECO:0000313" key="1">
    <source>
        <dbReference type="EMBL" id="MFD0966628.1"/>
    </source>
</evidence>
<reference evidence="2" key="1">
    <citation type="journal article" date="2019" name="Int. J. Syst. Evol. Microbiol.">
        <title>The Global Catalogue of Microorganisms (GCM) 10K type strain sequencing project: providing services to taxonomists for standard genome sequencing and annotation.</title>
        <authorList>
            <consortium name="The Broad Institute Genomics Platform"/>
            <consortium name="The Broad Institute Genome Sequencing Center for Infectious Disease"/>
            <person name="Wu L."/>
            <person name="Ma J."/>
        </authorList>
    </citation>
    <scope>NUCLEOTIDE SEQUENCE [LARGE SCALE GENOMIC DNA]</scope>
    <source>
        <strain evidence="2">CCUG 61707</strain>
    </source>
</reference>
<dbReference type="Proteomes" id="UP001596996">
    <property type="component" value="Unassembled WGS sequence"/>
</dbReference>
<name>A0ABW3I9I6_9PAST</name>
<comment type="caution">
    <text evidence="1">The sequence shown here is derived from an EMBL/GenBank/DDBJ whole genome shotgun (WGS) entry which is preliminary data.</text>
</comment>
<dbReference type="RefSeq" id="WP_380821152.1">
    <property type="nucleotide sequence ID" value="NZ_JBHTJN010000012.1"/>
</dbReference>